<keyword evidence="2" id="KW-1185">Reference proteome</keyword>
<gene>
    <name evidence="1" type="ORF">W822_02920</name>
</gene>
<name>V8QYQ3_9BURK</name>
<evidence type="ECO:0000313" key="2">
    <source>
        <dbReference type="Proteomes" id="UP000018733"/>
    </source>
</evidence>
<proteinExistence type="predicted"/>
<dbReference type="eggNOG" id="ENOG5032YNH">
    <property type="taxonomic scope" value="Bacteria"/>
</dbReference>
<accession>V8QYQ3</accession>
<protein>
    <submittedName>
        <fullName evidence="1">Toxin HicA</fullName>
    </submittedName>
</protein>
<comment type="caution">
    <text evidence="1">The sequence shown here is derived from an EMBL/GenBank/DDBJ whole genome shotgun (WGS) entry which is preliminary data.</text>
</comment>
<organism evidence="1 2">
    <name type="scientific">Advenella kashmirensis W13003</name>
    <dbReference type="NCBI Taxonomy" id="1424334"/>
    <lineage>
        <taxon>Bacteria</taxon>
        <taxon>Pseudomonadati</taxon>
        <taxon>Pseudomonadota</taxon>
        <taxon>Betaproteobacteria</taxon>
        <taxon>Burkholderiales</taxon>
        <taxon>Alcaligenaceae</taxon>
    </lineage>
</organism>
<dbReference type="HOGENOM" id="CLU_164851_1_0_4"/>
<dbReference type="STRING" id="1424334.W822_02920"/>
<reference evidence="1 2" key="1">
    <citation type="journal article" date="2014" name="Genome Announc.">
        <title>Draft Genome Sequence of Advenella kashmirensis Strain W13003, a Polycyclic Aromatic Hydrocarbon-Degrading Bacterium.</title>
        <authorList>
            <person name="Wang X."/>
            <person name="Jin D."/>
            <person name="Zhou L."/>
            <person name="Wu L."/>
            <person name="An W."/>
            <person name="Zhao L."/>
        </authorList>
    </citation>
    <scope>NUCLEOTIDE SEQUENCE [LARGE SCALE GENOMIC DNA]</scope>
    <source>
        <strain evidence="1 2">W13003</strain>
    </source>
</reference>
<sequence length="89" mass="10234">MEKILVKMKNEPANVRFSELKQVCTYFFNQPRSNGSSHMVFKTPWQGEPRINIQNDKGKAKAYQVKQVLAAIQKLGAWTIFSQDDRNGC</sequence>
<dbReference type="AlphaFoldDB" id="V8QYQ3"/>
<dbReference type="EMBL" id="AYXT01000001">
    <property type="protein sequence ID" value="ETF04139.1"/>
    <property type="molecule type" value="Genomic_DNA"/>
</dbReference>
<dbReference type="Proteomes" id="UP000018733">
    <property type="component" value="Unassembled WGS sequence"/>
</dbReference>
<evidence type="ECO:0000313" key="1">
    <source>
        <dbReference type="EMBL" id="ETF04139.1"/>
    </source>
</evidence>